<dbReference type="Proteomes" id="UP000713596">
    <property type="component" value="Unassembled WGS sequence"/>
</dbReference>
<evidence type="ECO:0000313" key="2">
    <source>
        <dbReference type="EMBL" id="MBU3806138.1"/>
    </source>
</evidence>
<dbReference type="NCBIfam" id="NF033433">
    <property type="entry name" value="NisI_immun_dup"/>
    <property type="match status" value="1"/>
</dbReference>
<organism evidence="2 3">
    <name type="scientific">Candidatus Allofournierella pullistercoris</name>
    <dbReference type="NCBI Taxonomy" id="2838597"/>
    <lineage>
        <taxon>Bacteria</taxon>
        <taxon>Bacillati</taxon>
        <taxon>Bacillota</taxon>
        <taxon>Clostridia</taxon>
        <taxon>Eubacteriales</taxon>
        <taxon>Oscillospiraceae</taxon>
        <taxon>Allofournierella</taxon>
    </lineage>
</organism>
<evidence type="ECO:0000313" key="3">
    <source>
        <dbReference type="Proteomes" id="UP000713596"/>
    </source>
</evidence>
<feature type="domain" description="Lantibiotic immunity protein Spa1 C-terminal" evidence="1">
    <location>
        <begin position="30"/>
        <end position="76"/>
    </location>
</feature>
<reference evidence="2" key="2">
    <citation type="submission" date="2021-04" db="EMBL/GenBank/DDBJ databases">
        <authorList>
            <person name="Gilroy R."/>
        </authorList>
    </citation>
    <scope>NUCLEOTIDE SEQUENCE</scope>
    <source>
        <strain evidence="2">B5_2728</strain>
    </source>
</reference>
<dbReference type="Gene3D" id="2.170.150.60">
    <property type="match status" value="1"/>
</dbReference>
<dbReference type="EMBL" id="JAHLFP010000035">
    <property type="protein sequence ID" value="MBU3806138.1"/>
    <property type="molecule type" value="Genomic_DNA"/>
</dbReference>
<dbReference type="AlphaFoldDB" id="A0A948WUH3"/>
<comment type="caution">
    <text evidence="2">The sequence shown here is derived from an EMBL/GenBank/DDBJ whole genome shotgun (WGS) entry which is preliminary data.</text>
</comment>
<evidence type="ECO:0000259" key="1">
    <source>
        <dbReference type="Pfam" id="PF18218"/>
    </source>
</evidence>
<reference evidence="2" key="1">
    <citation type="journal article" date="2021" name="PeerJ">
        <title>Extensive microbial diversity within the chicken gut microbiome revealed by metagenomics and culture.</title>
        <authorList>
            <person name="Gilroy R."/>
            <person name="Ravi A."/>
            <person name="Getino M."/>
            <person name="Pursley I."/>
            <person name="Horton D.L."/>
            <person name="Alikhan N.F."/>
            <person name="Baker D."/>
            <person name="Gharbi K."/>
            <person name="Hall N."/>
            <person name="Watson M."/>
            <person name="Adriaenssens E.M."/>
            <person name="Foster-Nyarko E."/>
            <person name="Jarju S."/>
            <person name="Secka A."/>
            <person name="Antonio M."/>
            <person name="Oren A."/>
            <person name="Chaudhuri R.R."/>
            <person name="La Ragione R."/>
            <person name="Hildebrand F."/>
            <person name="Pallen M.J."/>
        </authorList>
    </citation>
    <scope>NUCLEOTIDE SEQUENCE</scope>
    <source>
        <strain evidence="2">B5_2728</strain>
    </source>
</reference>
<name>A0A948WUH3_9FIRM</name>
<gene>
    <name evidence="2" type="ORF">H9882_04525</name>
</gene>
<dbReference type="Pfam" id="PF18218">
    <property type="entry name" value="Spa1_C"/>
    <property type="match status" value="1"/>
</dbReference>
<accession>A0A948WUH3</accession>
<protein>
    <submittedName>
        <fullName evidence="2">NisI/SpaI family lantibiotic immunity lipoprotein</fullName>
    </submittedName>
</protein>
<sequence>MPGFLLPGCSVFQNAVAGYASNKEPCTLVTEDVTRFTYKGEEYTILADTVSTNGLGEWVGYIRRLVAVDEQGAVLLQ</sequence>
<keyword evidence="2" id="KW-0449">Lipoprotein</keyword>
<proteinExistence type="predicted"/>
<dbReference type="InterPro" id="IPR040876">
    <property type="entry name" value="Spa1_C"/>
</dbReference>